<dbReference type="Gene3D" id="2.40.50.140">
    <property type="entry name" value="Nucleic acid-binding proteins"/>
    <property type="match status" value="1"/>
</dbReference>
<comment type="caution">
    <text evidence="2">The sequence shown here is derived from an EMBL/GenBank/DDBJ whole genome shotgun (WGS) entry which is preliminary data.</text>
</comment>
<keyword evidence="3" id="KW-1185">Reference proteome</keyword>
<dbReference type="SUPFAM" id="SSF50249">
    <property type="entry name" value="Nucleic acid-binding proteins"/>
    <property type="match status" value="1"/>
</dbReference>
<feature type="region of interest" description="Disordered" evidence="1">
    <location>
        <begin position="231"/>
        <end position="267"/>
    </location>
</feature>
<reference evidence="2 3" key="1">
    <citation type="submission" date="2019-04" db="EMBL/GenBank/DDBJ databases">
        <title>The sequence and de novo assembly of Takifugu bimaculatus genome using PacBio and Hi-C technologies.</title>
        <authorList>
            <person name="Xu P."/>
            <person name="Liu B."/>
            <person name="Zhou Z."/>
        </authorList>
    </citation>
    <scope>NUCLEOTIDE SEQUENCE [LARGE SCALE GENOMIC DNA]</scope>
    <source>
        <strain evidence="2">TB-2018</strain>
        <tissue evidence="2">Muscle</tissue>
    </source>
</reference>
<dbReference type="GO" id="GO:1902230">
    <property type="term" value="P:negative regulation of intrinsic apoptotic signaling pathway in response to DNA damage"/>
    <property type="evidence" value="ECO:0007669"/>
    <property type="project" value="InterPro"/>
</dbReference>
<dbReference type="GO" id="GO:0005737">
    <property type="term" value="C:cytoplasm"/>
    <property type="evidence" value="ECO:0007669"/>
    <property type="project" value="TreeGrafter"/>
</dbReference>
<name>A0A4Z2BFA9_9TELE</name>
<dbReference type="InterPro" id="IPR043522">
    <property type="entry name" value="DDIAS"/>
</dbReference>
<dbReference type="PANTHER" id="PTHR35537:SF1">
    <property type="entry name" value="DNA DAMAGE-INDUCED APOPTOSIS SUPPRESSOR PROTEIN"/>
    <property type="match status" value="1"/>
</dbReference>
<feature type="region of interest" description="Disordered" evidence="1">
    <location>
        <begin position="283"/>
        <end position="305"/>
    </location>
</feature>
<evidence type="ECO:0000313" key="2">
    <source>
        <dbReference type="EMBL" id="TNM90689.1"/>
    </source>
</evidence>
<dbReference type="GO" id="GO:0005634">
    <property type="term" value="C:nucleus"/>
    <property type="evidence" value="ECO:0007669"/>
    <property type="project" value="TreeGrafter"/>
</dbReference>
<feature type="region of interest" description="Disordered" evidence="1">
    <location>
        <begin position="694"/>
        <end position="753"/>
    </location>
</feature>
<evidence type="ECO:0000256" key="1">
    <source>
        <dbReference type="SAM" id="MobiDB-lite"/>
    </source>
</evidence>
<feature type="compositionally biased region" description="Polar residues" evidence="1">
    <location>
        <begin position="238"/>
        <end position="262"/>
    </location>
</feature>
<dbReference type="Proteomes" id="UP000516260">
    <property type="component" value="Chromosome 3"/>
</dbReference>
<sequence>MTVSVRRALVDCVVLSVQDTAVFYPCCKGCFCRITIDQRDRCRCSRCGYSCTADRVEHRYRLSLKVARDGCMFGVTVFGTCLNPFFGIDASALQRLVVNLDEPVGTSRRSTLLLKAVQDCFIGRHFIFGFKFHESEPQPWIKRAVQNGSGINDQSHVIASQMILPQATGLEGCMVISYYQSLLQKAAEFELGSSDASEIPRFPPASLLVIPHSSPGSSYSNDELWSTSRLSDSALSSQHPDSTFAPTPPWQQSLGLVTSSAEQEQDGCNRDIEDDSQVERFNSSHLQKGNGPKDHEESEETAVSPFSLGHGSPDQLMLDRHSVIQTAPGNTSVVSSEVSPGSLGHISRAMWLSTKDLTETLMLGSVAWEDLPLSDSLTEFFCEKQGCDVTESQRNAHNQRERPRITPEITPQDKISSIQSSHASKGDHLQALMDITNTSERIEADGHDFSEQLCKNHVTSVSIHAKDTSSDGCNQEKEEEEEHCEMEVYNCSADLFSNVDVATETPNRTVRCITKTRLPMSHKRRLSEQMNISHVTPNKPKLKQKKSDDMDNPPVTPQLHFIPPSQSTPIVTTGSPASYRCSTAVGLSSLPDCQESLDLASHTPAKINPSLCKLNPLVKSLCHCDKTTSVSCSSTFTLKRRFWNPEITKRDRLPVQVQTAAQNIPPTEKVIHRCGTSSAVVIVCGGINEMLIPPTPLARTQPRAKPRKQSPAHNSSPNVQCVWEKEQEDGRNSGETARNQDFTSLWEPSGNQDSEAVVRASLGASPCYLLDESNECDWSRDLFSDSA</sequence>
<dbReference type="InterPro" id="IPR012340">
    <property type="entry name" value="NA-bd_OB-fold"/>
</dbReference>
<feature type="compositionally biased region" description="Polar residues" evidence="1">
    <location>
        <begin position="733"/>
        <end position="743"/>
    </location>
</feature>
<organism evidence="2 3">
    <name type="scientific">Takifugu bimaculatus</name>
    <dbReference type="NCBI Taxonomy" id="433685"/>
    <lineage>
        <taxon>Eukaryota</taxon>
        <taxon>Metazoa</taxon>
        <taxon>Chordata</taxon>
        <taxon>Craniata</taxon>
        <taxon>Vertebrata</taxon>
        <taxon>Euteleostomi</taxon>
        <taxon>Actinopterygii</taxon>
        <taxon>Neopterygii</taxon>
        <taxon>Teleostei</taxon>
        <taxon>Neoteleostei</taxon>
        <taxon>Acanthomorphata</taxon>
        <taxon>Eupercaria</taxon>
        <taxon>Tetraodontiformes</taxon>
        <taxon>Tetradontoidea</taxon>
        <taxon>Tetraodontidae</taxon>
        <taxon>Takifugu</taxon>
    </lineage>
</organism>
<gene>
    <name evidence="2" type="ORF">fugu_002978</name>
</gene>
<dbReference type="EMBL" id="SWLE01000016">
    <property type="protein sequence ID" value="TNM90689.1"/>
    <property type="molecule type" value="Genomic_DNA"/>
</dbReference>
<dbReference type="PANTHER" id="PTHR35537">
    <property type="entry name" value="DNA DAMAGE-INDUCIBLE APOPTOSIS SUPPRESSOR PROTEIN DDIAS"/>
    <property type="match status" value="1"/>
</dbReference>
<dbReference type="AlphaFoldDB" id="A0A4Z2BFA9"/>
<protein>
    <submittedName>
        <fullName evidence="2">Uncharacterized protein</fullName>
    </submittedName>
</protein>
<feature type="compositionally biased region" description="Basic and acidic residues" evidence="1">
    <location>
        <begin position="723"/>
        <end position="732"/>
    </location>
</feature>
<proteinExistence type="predicted"/>
<accession>A0A4Z2BFA9</accession>
<evidence type="ECO:0000313" key="3">
    <source>
        <dbReference type="Proteomes" id="UP000516260"/>
    </source>
</evidence>